<organism evidence="2 3">
    <name type="scientific">Fimbriiglobus ruber</name>
    <dbReference type="NCBI Taxonomy" id="1908690"/>
    <lineage>
        <taxon>Bacteria</taxon>
        <taxon>Pseudomonadati</taxon>
        <taxon>Planctomycetota</taxon>
        <taxon>Planctomycetia</taxon>
        <taxon>Gemmatales</taxon>
        <taxon>Gemmataceae</taxon>
        <taxon>Fimbriiglobus</taxon>
    </lineage>
</organism>
<evidence type="ECO:0000313" key="3">
    <source>
        <dbReference type="Proteomes" id="UP000214646"/>
    </source>
</evidence>
<evidence type="ECO:0000313" key="2">
    <source>
        <dbReference type="EMBL" id="OWK38437.1"/>
    </source>
</evidence>
<gene>
    <name evidence="2" type="ORF">FRUB_07557</name>
</gene>
<dbReference type="Proteomes" id="UP000214646">
    <property type="component" value="Unassembled WGS sequence"/>
</dbReference>
<evidence type="ECO:0000256" key="1">
    <source>
        <dbReference type="SAM" id="Phobius"/>
    </source>
</evidence>
<feature type="transmembrane region" description="Helical" evidence="1">
    <location>
        <begin position="24"/>
        <end position="44"/>
    </location>
</feature>
<keyword evidence="3" id="KW-1185">Reference proteome</keyword>
<keyword evidence="1" id="KW-0812">Transmembrane</keyword>
<keyword evidence="1" id="KW-0472">Membrane</keyword>
<reference evidence="3" key="1">
    <citation type="submission" date="2017-06" db="EMBL/GenBank/DDBJ databases">
        <title>Genome analysis of Fimbriiglobus ruber SP5, the first member of the order Planctomycetales with confirmed chitinolytic capability.</title>
        <authorList>
            <person name="Ravin N.V."/>
            <person name="Rakitin A.L."/>
            <person name="Ivanova A.A."/>
            <person name="Beletsky A.V."/>
            <person name="Kulichevskaya I.S."/>
            <person name="Mardanov A.V."/>
            <person name="Dedysh S.N."/>
        </authorList>
    </citation>
    <scope>NUCLEOTIDE SEQUENCE [LARGE SCALE GENOMIC DNA]</scope>
    <source>
        <strain evidence="3">SP5</strain>
    </source>
</reference>
<protein>
    <submittedName>
        <fullName evidence="2">Uncharacterized protein</fullName>
    </submittedName>
</protein>
<proteinExistence type="predicted"/>
<keyword evidence="1" id="KW-1133">Transmembrane helix</keyword>
<accession>A0A225DQI1</accession>
<name>A0A225DQI1_9BACT</name>
<dbReference type="EMBL" id="NIDE01000014">
    <property type="protein sequence ID" value="OWK38437.1"/>
    <property type="molecule type" value="Genomic_DNA"/>
</dbReference>
<dbReference type="AlphaFoldDB" id="A0A225DQI1"/>
<sequence>MVYINIRSFSLSCVEPVEDHPFLVYFQCPVCLFGLFFPLARAVAGSGYYLGMKSAHVFMDS</sequence>
<comment type="caution">
    <text evidence="2">The sequence shown here is derived from an EMBL/GenBank/DDBJ whole genome shotgun (WGS) entry which is preliminary data.</text>
</comment>